<gene>
    <name evidence="2" type="ORF">S06H3_48371</name>
</gene>
<accession>X1NC13</accession>
<dbReference type="AlphaFoldDB" id="X1NC13"/>
<keyword evidence="1" id="KW-0472">Membrane</keyword>
<name>X1NC13_9ZZZZ</name>
<comment type="caution">
    <text evidence="2">The sequence shown here is derived from an EMBL/GenBank/DDBJ whole genome shotgun (WGS) entry which is preliminary data.</text>
</comment>
<keyword evidence="1" id="KW-1133">Transmembrane helix</keyword>
<proteinExistence type="predicted"/>
<feature type="transmembrane region" description="Helical" evidence="1">
    <location>
        <begin position="59"/>
        <end position="84"/>
    </location>
</feature>
<keyword evidence="1" id="KW-0812">Transmembrane</keyword>
<organism evidence="2">
    <name type="scientific">marine sediment metagenome</name>
    <dbReference type="NCBI Taxonomy" id="412755"/>
    <lineage>
        <taxon>unclassified sequences</taxon>
        <taxon>metagenomes</taxon>
        <taxon>ecological metagenomes</taxon>
    </lineage>
</organism>
<evidence type="ECO:0000256" key="1">
    <source>
        <dbReference type="SAM" id="Phobius"/>
    </source>
</evidence>
<evidence type="ECO:0000313" key="2">
    <source>
        <dbReference type="EMBL" id="GAI41542.1"/>
    </source>
</evidence>
<reference evidence="2" key="1">
    <citation type="journal article" date="2014" name="Front. Microbiol.">
        <title>High frequency of phylogenetically diverse reductive dehalogenase-homologous genes in deep subseafloor sedimentary metagenomes.</title>
        <authorList>
            <person name="Kawai M."/>
            <person name="Futagami T."/>
            <person name="Toyoda A."/>
            <person name="Takaki Y."/>
            <person name="Nishi S."/>
            <person name="Hori S."/>
            <person name="Arai W."/>
            <person name="Tsubouchi T."/>
            <person name="Morono Y."/>
            <person name="Uchiyama I."/>
            <person name="Ito T."/>
            <person name="Fujiyama A."/>
            <person name="Inagaki F."/>
            <person name="Takami H."/>
        </authorList>
    </citation>
    <scope>NUCLEOTIDE SEQUENCE</scope>
    <source>
        <strain evidence="2">Expedition CK06-06</strain>
    </source>
</reference>
<protein>
    <submittedName>
        <fullName evidence="2">Uncharacterized protein</fullName>
    </submittedName>
</protein>
<sequence>MGFPEEALAGSLLTVALNIGYEIGYKFWGFPDIGTWGKGSGGFRLPNLDDVLIDLGLPLFLYGLTGLSAFTVGSLAFGLSMFLFNTFRMTMAEIEAGPGVLSSKTNTAGLTYRPRLTMRQ</sequence>
<dbReference type="EMBL" id="BARV01030454">
    <property type="protein sequence ID" value="GAI41542.1"/>
    <property type="molecule type" value="Genomic_DNA"/>
</dbReference>